<name>A0ABM1A2U9_APLCA</name>
<dbReference type="SUPFAM" id="SSF56436">
    <property type="entry name" value="C-type lectin-like"/>
    <property type="match status" value="1"/>
</dbReference>
<feature type="domain" description="C-type lectin" evidence="1">
    <location>
        <begin position="1"/>
        <end position="58"/>
    </location>
</feature>
<dbReference type="InterPro" id="IPR001304">
    <property type="entry name" value="C-type_lectin-like"/>
</dbReference>
<dbReference type="InterPro" id="IPR016187">
    <property type="entry name" value="CTDL_fold"/>
</dbReference>
<proteinExistence type="predicted"/>
<reference evidence="3" key="1">
    <citation type="submission" date="2025-08" db="UniProtKB">
        <authorList>
            <consortium name="RefSeq"/>
        </authorList>
    </citation>
    <scope>IDENTIFICATION</scope>
</reference>
<dbReference type="GeneID" id="106012171"/>
<keyword evidence="2" id="KW-1185">Reference proteome</keyword>
<protein>
    <submittedName>
        <fullName evidence="3">C-type mannose receptor 2</fullName>
    </submittedName>
</protein>
<organism evidence="2 3">
    <name type="scientific">Aplysia californica</name>
    <name type="common">California sea hare</name>
    <dbReference type="NCBI Taxonomy" id="6500"/>
    <lineage>
        <taxon>Eukaryota</taxon>
        <taxon>Metazoa</taxon>
        <taxon>Spiralia</taxon>
        <taxon>Lophotrochozoa</taxon>
        <taxon>Mollusca</taxon>
        <taxon>Gastropoda</taxon>
        <taxon>Heterobranchia</taxon>
        <taxon>Euthyneura</taxon>
        <taxon>Tectipleura</taxon>
        <taxon>Aplysiida</taxon>
        <taxon>Aplysioidea</taxon>
        <taxon>Aplysiidae</taxon>
        <taxon>Aplysia</taxon>
    </lineage>
</organism>
<accession>A0ABM1A2U9</accession>
<evidence type="ECO:0000259" key="1">
    <source>
        <dbReference type="PROSITE" id="PS50041"/>
    </source>
</evidence>
<sequence length="93" mass="10646">MKKSMRFQWSSSRQVNFTNWGLHQPDSNPGLEERSVVMNINGGWSTAFSESNYMYVCKTEKIPASKPVQEATDPVCGKVRAYYMSLAVTWRAF</sequence>
<dbReference type="InterPro" id="IPR016186">
    <property type="entry name" value="C-type_lectin-like/link_sf"/>
</dbReference>
<evidence type="ECO:0000313" key="3">
    <source>
        <dbReference type="RefSeq" id="XP_012939711.2"/>
    </source>
</evidence>
<gene>
    <name evidence="3" type="primary">LOC106012171</name>
</gene>
<evidence type="ECO:0000313" key="2">
    <source>
        <dbReference type="Proteomes" id="UP000694888"/>
    </source>
</evidence>
<dbReference type="PROSITE" id="PS50041">
    <property type="entry name" value="C_TYPE_LECTIN_2"/>
    <property type="match status" value="1"/>
</dbReference>
<dbReference type="RefSeq" id="XP_012939711.2">
    <property type="nucleotide sequence ID" value="XM_013084257.2"/>
</dbReference>
<dbReference type="Proteomes" id="UP000694888">
    <property type="component" value="Unplaced"/>
</dbReference>
<keyword evidence="3" id="KW-0675">Receptor</keyword>
<dbReference type="Gene3D" id="3.10.100.10">
    <property type="entry name" value="Mannose-Binding Protein A, subunit A"/>
    <property type="match status" value="1"/>
</dbReference>